<dbReference type="GO" id="GO:0140107">
    <property type="term" value="F:high-affinity potassium ion transmembrane transporter activity"/>
    <property type="evidence" value="ECO:0007669"/>
    <property type="project" value="TreeGrafter"/>
</dbReference>
<keyword evidence="8 10" id="KW-0406">Ion transport</keyword>
<comment type="caution">
    <text evidence="12">The sequence shown here is derived from an EMBL/GenBank/DDBJ whole genome shotgun (WGS) entry which is preliminary data.</text>
</comment>
<evidence type="ECO:0000256" key="6">
    <source>
        <dbReference type="ARBA" id="ARBA00022958"/>
    </source>
</evidence>
<feature type="transmembrane region" description="Helical" evidence="10">
    <location>
        <begin position="462"/>
        <end position="484"/>
    </location>
</feature>
<feature type="region of interest" description="Disordered" evidence="11">
    <location>
        <begin position="174"/>
        <end position="236"/>
    </location>
</feature>
<feature type="transmembrane region" description="Helical" evidence="10">
    <location>
        <begin position="721"/>
        <end position="740"/>
    </location>
</feature>
<keyword evidence="5 10" id="KW-0812">Transmembrane</keyword>
<dbReference type="GO" id="GO:0005886">
    <property type="term" value="C:plasma membrane"/>
    <property type="evidence" value="ECO:0007669"/>
    <property type="project" value="InterPro"/>
</dbReference>
<feature type="region of interest" description="Disordered" evidence="11">
    <location>
        <begin position="829"/>
        <end position="938"/>
    </location>
</feature>
<evidence type="ECO:0000256" key="5">
    <source>
        <dbReference type="ARBA" id="ARBA00022692"/>
    </source>
</evidence>
<evidence type="ECO:0000256" key="2">
    <source>
        <dbReference type="ARBA" id="ARBA00009137"/>
    </source>
</evidence>
<comment type="similarity">
    <text evidence="2 10">Belongs to the TrkH potassium transport family.</text>
</comment>
<gene>
    <name evidence="12" type="primary">TRK1</name>
    <name evidence="12" type="ORF">QQS21_004954</name>
</gene>
<evidence type="ECO:0000256" key="10">
    <source>
        <dbReference type="PIRNR" id="PIRNR002450"/>
    </source>
</evidence>
<dbReference type="PIRSF" id="PIRSF002450">
    <property type="entry name" value="K+_transpter_TRK"/>
    <property type="match status" value="1"/>
</dbReference>
<keyword evidence="3 10" id="KW-0813">Transport</keyword>
<feature type="transmembrane region" description="Helical" evidence="10">
    <location>
        <begin position="534"/>
        <end position="558"/>
    </location>
</feature>
<feature type="compositionally biased region" description="Polar residues" evidence="11">
    <location>
        <begin position="829"/>
        <end position="848"/>
    </location>
</feature>
<dbReference type="PANTHER" id="PTHR31064:SF30">
    <property type="entry name" value="HIGH-AFFINITY POTASSIUM TRANSPORT PROTEIN-RELATED"/>
    <property type="match status" value="1"/>
</dbReference>
<feature type="compositionally biased region" description="Basic and acidic residues" evidence="11">
    <location>
        <begin position="271"/>
        <end position="285"/>
    </location>
</feature>
<dbReference type="Proteomes" id="UP001251528">
    <property type="component" value="Unassembled WGS sequence"/>
</dbReference>
<dbReference type="InterPro" id="IPR004773">
    <property type="entry name" value="K/Na_transp_Trk1/HKT1"/>
</dbReference>
<evidence type="ECO:0000256" key="3">
    <source>
        <dbReference type="ARBA" id="ARBA00022448"/>
    </source>
</evidence>
<dbReference type="InterPro" id="IPR003445">
    <property type="entry name" value="Cat_transpt"/>
</dbReference>
<evidence type="ECO:0000256" key="9">
    <source>
        <dbReference type="ARBA" id="ARBA00023136"/>
    </source>
</evidence>
<keyword evidence="7 10" id="KW-1133">Transmembrane helix</keyword>
<accession>A0AAJ0FU83</accession>
<proteinExistence type="inferred from homology"/>
<feature type="compositionally biased region" description="Basic and acidic residues" evidence="11">
    <location>
        <begin position="295"/>
        <end position="312"/>
    </location>
</feature>
<dbReference type="GO" id="GO:0030007">
    <property type="term" value="P:intracellular potassium ion homeostasis"/>
    <property type="evidence" value="ECO:0007669"/>
    <property type="project" value="UniProtKB-UniRule"/>
</dbReference>
<organism evidence="12 13">
    <name type="scientific">Conoideocrella luteorostrata</name>
    <dbReference type="NCBI Taxonomy" id="1105319"/>
    <lineage>
        <taxon>Eukaryota</taxon>
        <taxon>Fungi</taxon>
        <taxon>Dikarya</taxon>
        <taxon>Ascomycota</taxon>
        <taxon>Pezizomycotina</taxon>
        <taxon>Sordariomycetes</taxon>
        <taxon>Hypocreomycetidae</taxon>
        <taxon>Hypocreales</taxon>
        <taxon>Clavicipitaceae</taxon>
        <taxon>Conoideocrella</taxon>
    </lineage>
</organism>
<feature type="region of interest" description="Disordered" evidence="11">
    <location>
        <begin position="129"/>
        <end position="162"/>
    </location>
</feature>
<feature type="compositionally biased region" description="Low complexity" evidence="11">
    <location>
        <begin position="195"/>
        <end position="206"/>
    </location>
</feature>
<evidence type="ECO:0000313" key="12">
    <source>
        <dbReference type="EMBL" id="KAK2600313.1"/>
    </source>
</evidence>
<name>A0AAJ0FU83_9HYPO</name>
<keyword evidence="4 10" id="KW-0633">Potassium transport</keyword>
<feature type="region of interest" description="Disordered" evidence="11">
    <location>
        <begin position="251"/>
        <end position="341"/>
    </location>
</feature>
<dbReference type="InterPro" id="IPR015958">
    <property type="entry name" value="Trk1_fungi"/>
</dbReference>
<feature type="transmembrane region" description="Helical" evidence="10">
    <location>
        <begin position="597"/>
        <end position="620"/>
    </location>
</feature>
<comment type="subcellular location">
    <subcellularLocation>
        <location evidence="1">Membrane</location>
        <topology evidence="1">Multi-pass membrane protein</topology>
    </subcellularLocation>
</comment>
<feature type="transmembrane region" description="Helical" evidence="10">
    <location>
        <begin position="27"/>
        <end position="51"/>
    </location>
</feature>
<dbReference type="Pfam" id="PF02386">
    <property type="entry name" value="TrkH"/>
    <property type="match status" value="1"/>
</dbReference>
<dbReference type="GO" id="GO:1990573">
    <property type="term" value="P:potassium ion import across plasma membrane"/>
    <property type="evidence" value="ECO:0007669"/>
    <property type="project" value="TreeGrafter"/>
</dbReference>
<evidence type="ECO:0000256" key="7">
    <source>
        <dbReference type="ARBA" id="ARBA00022989"/>
    </source>
</evidence>
<evidence type="ECO:0000256" key="11">
    <source>
        <dbReference type="SAM" id="MobiDB-lite"/>
    </source>
</evidence>
<evidence type="ECO:0000256" key="4">
    <source>
        <dbReference type="ARBA" id="ARBA00022538"/>
    </source>
</evidence>
<feature type="transmembrane region" description="Helical" evidence="10">
    <location>
        <begin position="88"/>
        <end position="113"/>
    </location>
</feature>
<dbReference type="AlphaFoldDB" id="A0AAJ0FU83"/>
<evidence type="ECO:0000256" key="1">
    <source>
        <dbReference type="ARBA" id="ARBA00004141"/>
    </source>
</evidence>
<sequence>MLEGVRSYVWGQLKAAKPAFVSKKPHFSFITVHYFWIIGATIVCSVAMFIAGKGELAYIDALMFASGANTQAGLNPVDVNLLNGFQQAMIYLFSMTSNPITMHACVVFLRLYWFEKRFRSWAREVRQRRRTLTKPKSQARNDMHMAEQGVNGRNITLVPQNGRKQRITNDGILLEDGDNHQSRPAGVHKSDESDTTTTTAAEEQSQPADPIVLETPAEKGQGQAGGGGRRGSRSSAHNLAGHTAITFADTVKRSDGLDDDPTNFSQSQHRSHAEHIAIVERQRNPDDDEVLRIPGPRDAERGLGPRRLQADDVHEDDETQAQLNRSPTADSKFGGVGTDPGRIRERQSTIVITEPEKHHRDELEDNVKAVGGTLDALRFRKPRIFNRSQNKFHEDSEDPRPVRAVRTRTLDTIRSALSNSKTDDMPYLSYTPTMGRNSNFVGLTLEQREELGGIEYRSLRTLAIVLLSYFWGFHLVVLVCLLPLILHNDHYGKIVEADGISRTWWGFFTSNVAFMDVGFTLTPDSMISFNTSEFTLMVCWFFILIGNTAFPVMLRFLIWLCAKLAPVGSGIWEELRFLLDHPRRCFTLLFPSGPNWWLFWILVVLNALDLLFFMVLDLGSEPIAQFSVKNRVVIGLFQAASTRTAGFSAVSMSDLHPAIPVLYLIMMYISVFPIAISIRRTNVYEEKSLGMYQKHDIEDDQDVPALSYVGTHLRRQLSFDLWYVFLGFFIITISEGPKIVANRFSLFDILFEVVSAYGTVGLSMGAKGVNASLCSQFTVVGKLVIVAMEIRGRHRGLPYGLDRAILLPSEEKFKREAEEQEAALARTNTAMSHATASGFQRQGTNMSRTRSKSRERGRVNGSVVRSFLHPGPVVPRDGPSHHQRISSTDTQGTPLSPMRTYTESHLSHRNDDTVELGPISSTGSSRPRQGRADTTPVF</sequence>
<evidence type="ECO:0000256" key="8">
    <source>
        <dbReference type="ARBA" id="ARBA00023065"/>
    </source>
</evidence>
<keyword evidence="9 10" id="KW-0472">Membrane</keyword>
<dbReference type="InterPro" id="IPR051143">
    <property type="entry name" value="TrkH_K-transport"/>
</dbReference>
<feature type="transmembrane region" description="Helical" evidence="10">
    <location>
        <begin position="504"/>
        <end position="522"/>
    </location>
</feature>
<keyword evidence="6 10" id="KW-0630">Potassium</keyword>
<dbReference type="NCBIfam" id="TIGR00934">
    <property type="entry name" value="2a38euk"/>
    <property type="match status" value="1"/>
</dbReference>
<dbReference type="PANTHER" id="PTHR31064">
    <property type="entry name" value="POTASSIUM TRANSPORT PROTEIN DDB_G0292412-RELATED"/>
    <property type="match status" value="1"/>
</dbReference>
<feature type="compositionally biased region" description="Polar residues" evidence="11">
    <location>
        <begin position="320"/>
        <end position="329"/>
    </location>
</feature>
<feature type="transmembrane region" description="Helical" evidence="10">
    <location>
        <begin position="632"/>
        <end position="652"/>
    </location>
</feature>
<evidence type="ECO:0000313" key="13">
    <source>
        <dbReference type="Proteomes" id="UP001251528"/>
    </source>
</evidence>
<feature type="transmembrane region" description="Helical" evidence="10">
    <location>
        <begin position="658"/>
        <end position="678"/>
    </location>
</feature>
<dbReference type="EMBL" id="JASWJB010000077">
    <property type="protein sequence ID" value="KAK2600313.1"/>
    <property type="molecule type" value="Genomic_DNA"/>
</dbReference>
<keyword evidence="13" id="KW-1185">Reference proteome</keyword>
<feature type="compositionally biased region" description="Polar residues" evidence="11">
    <location>
        <begin position="885"/>
        <end position="904"/>
    </location>
</feature>
<reference evidence="12" key="1">
    <citation type="submission" date="2023-06" db="EMBL/GenBank/DDBJ databases">
        <title>Conoideocrella luteorostrata (Hypocreales: Clavicipitaceae), a potential biocontrol fungus for elongate hemlock scale in United States Christmas tree production areas.</title>
        <authorList>
            <person name="Barrett H."/>
            <person name="Lovett B."/>
            <person name="Macias A.M."/>
            <person name="Stajich J.E."/>
            <person name="Kasson M.T."/>
        </authorList>
    </citation>
    <scope>NUCLEOTIDE SEQUENCE</scope>
    <source>
        <strain evidence="12">ARSEF 14590</strain>
    </source>
</reference>
<protein>
    <recommendedName>
        <fullName evidence="10">Potassium transport protein</fullName>
    </recommendedName>
</protein>